<accession>A0A2H3E4R8</accession>
<dbReference type="Proteomes" id="UP000217790">
    <property type="component" value="Unassembled WGS sequence"/>
</dbReference>
<evidence type="ECO:0000313" key="4">
    <source>
        <dbReference type="Proteomes" id="UP000217790"/>
    </source>
</evidence>
<protein>
    <recommendedName>
        <fullName evidence="2">PWWP domain-containing protein</fullName>
    </recommendedName>
</protein>
<dbReference type="AlphaFoldDB" id="A0A2H3E4R8"/>
<dbReference type="InParanoid" id="A0A2H3E4R8"/>
<feature type="region of interest" description="Disordered" evidence="1">
    <location>
        <begin position="93"/>
        <end position="183"/>
    </location>
</feature>
<gene>
    <name evidence="3" type="ORF">ARMGADRAFT_62167</name>
</gene>
<evidence type="ECO:0000256" key="1">
    <source>
        <dbReference type="SAM" id="MobiDB-lite"/>
    </source>
</evidence>
<dbReference type="EMBL" id="KZ293653">
    <property type="protein sequence ID" value="PBK94676.1"/>
    <property type="molecule type" value="Genomic_DNA"/>
</dbReference>
<evidence type="ECO:0000313" key="3">
    <source>
        <dbReference type="EMBL" id="PBK94676.1"/>
    </source>
</evidence>
<evidence type="ECO:0000259" key="2">
    <source>
        <dbReference type="Pfam" id="PF00855"/>
    </source>
</evidence>
<name>A0A2H3E4R8_ARMGA</name>
<dbReference type="STRING" id="47427.A0A2H3E4R8"/>
<keyword evidence="4" id="KW-1185">Reference proteome</keyword>
<feature type="domain" description="PWWP" evidence="2">
    <location>
        <begin position="1"/>
        <end position="58"/>
    </location>
</feature>
<dbReference type="OrthoDB" id="62853at2759"/>
<dbReference type="InterPro" id="IPR000313">
    <property type="entry name" value="PWWP_dom"/>
</dbReference>
<reference evidence="4" key="1">
    <citation type="journal article" date="2017" name="Nat. Ecol. Evol.">
        <title>Genome expansion and lineage-specific genetic innovations in the forest pathogenic fungi Armillaria.</title>
        <authorList>
            <person name="Sipos G."/>
            <person name="Prasanna A.N."/>
            <person name="Walter M.C."/>
            <person name="O'Connor E."/>
            <person name="Balint B."/>
            <person name="Krizsan K."/>
            <person name="Kiss B."/>
            <person name="Hess J."/>
            <person name="Varga T."/>
            <person name="Slot J."/>
            <person name="Riley R."/>
            <person name="Boka B."/>
            <person name="Rigling D."/>
            <person name="Barry K."/>
            <person name="Lee J."/>
            <person name="Mihaltcheva S."/>
            <person name="LaButti K."/>
            <person name="Lipzen A."/>
            <person name="Waldron R."/>
            <person name="Moloney N.M."/>
            <person name="Sperisen C."/>
            <person name="Kredics L."/>
            <person name="Vagvoelgyi C."/>
            <person name="Patrignani A."/>
            <person name="Fitzpatrick D."/>
            <person name="Nagy I."/>
            <person name="Doyle S."/>
            <person name="Anderson J.B."/>
            <person name="Grigoriev I.V."/>
            <person name="Gueldener U."/>
            <person name="Muensterkoetter M."/>
            <person name="Nagy L.G."/>
        </authorList>
    </citation>
    <scope>NUCLEOTIDE SEQUENCE [LARGE SCALE GENOMIC DNA]</scope>
    <source>
        <strain evidence="4">Ar21-2</strain>
    </source>
</reference>
<sequence length="183" mass="20405">MVVDPNDGPQQVRNDRPAGKRANFYLVRFFSAGDFSWLAPKDILKFQQHKVEAYINESFKVSGDLLTRYKVGPEPSEWEKCKVEQAEAAALEDVIDEVDQLDSENEEKPKKRKRGSEGGTSVRKRKMSTTGDAKKKTPPKDKIGGKKESVESENDGKADEDVEERHESASGEEGKKKSTTGAT</sequence>
<organism evidence="3 4">
    <name type="scientific">Armillaria gallica</name>
    <name type="common">Bulbous honey fungus</name>
    <name type="synonym">Armillaria bulbosa</name>
    <dbReference type="NCBI Taxonomy" id="47427"/>
    <lineage>
        <taxon>Eukaryota</taxon>
        <taxon>Fungi</taxon>
        <taxon>Dikarya</taxon>
        <taxon>Basidiomycota</taxon>
        <taxon>Agaricomycotina</taxon>
        <taxon>Agaricomycetes</taxon>
        <taxon>Agaricomycetidae</taxon>
        <taxon>Agaricales</taxon>
        <taxon>Marasmiineae</taxon>
        <taxon>Physalacriaceae</taxon>
        <taxon>Armillaria</taxon>
    </lineage>
</organism>
<dbReference type="Pfam" id="PF00855">
    <property type="entry name" value="PWWP"/>
    <property type="match status" value="1"/>
</dbReference>
<dbReference type="Gene3D" id="2.30.30.140">
    <property type="match status" value="1"/>
</dbReference>
<feature type="compositionally biased region" description="Basic and acidic residues" evidence="1">
    <location>
        <begin position="132"/>
        <end position="176"/>
    </location>
</feature>
<proteinExistence type="predicted"/>
<feature type="compositionally biased region" description="Acidic residues" evidence="1">
    <location>
        <begin position="93"/>
        <end position="105"/>
    </location>
</feature>
<dbReference type="SUPFAM" id="SSF63748">
    <property type="entry name" value="Tudor/PWWP/MBT"/>
    <property type="match status" value="1"/>
</dbReference>